<dbReference type="GO" id="GO:0004821">
    <property type="term" value="F:histidine-tRNA ligase activity"/>
    <property type="evidence" value="ECO:0007669"/>
    <property type="project" value="TreeGrafter"/>
</dbReference>
<dbReference type="GO" id="GO:0006427">
    <property type="term" value="P:histidyl-tRNA aminoacylation"/>
    <property type="evidence" value="ECO:0007669"/>
    <property type="project" value="TreeGrafter"/>
</dbReference>
<dbReference type="InterPro" id="IPR006195">
    <property type="entry name" value="aa-tRNA-synth_II"/>
</dbReference>
<dbReference type="SUPFAM" id="SSF55681">
    <property type="entry name" value="Class II aaRS and biotin synthetases"/>
    <property type="match status" value="1"/>
</dbReference>
<reference evidence="2 3" key="1">
    <citation type="journal article" date="2019" name="ISME J.">
        <title>Genome analyses of uncultured TG2/ZB3 bacteria in 'Margulisbacteria' specifically attached to ectosymbiotic spirochetes of protists in the termite gut.</title>
        <authorList>
            <person name="Utami Y.D."/>
            <person name="Kuwahara H."/>
            <person name="Igai K."/>
            <person name="Murakami T."/>
            <person name="Sugaya K."/>
            <person name="Morikawa T."/>
            <person name="Nagura Y."/>
            <person name="Yuki M."/>
            <person name="Deevong P."/>
            <person name="Inoue T."/>
            <person name="Kihara K."/>
            <person name="Lo N."/>
            <person name="Yamada A."/>
            <person name="Ohkuma M."/>
            <person name="Hongoh Y."/>
        </authorList>
    </citation>
    <scope>NUCLEOTIDE SEQUENCE [LARGE SCALE GENOMIC DNA]</scope>
    <source>
        <strain evidence="2">NkOx7-01</strain>
    </source>
</reference>
<accession>A0A388TB88</accession>
<comment type="caution">
    <text evidence="2">The sequence shown here is derived from an EMBL/GenBank/DDBJ whole genome shotgun (WGS) entry which is preliminary data.</text>
</comment>
<sequence length="248" mass="28029">MNKDLLPPEIAMRREILQKIATLLERAGYAEIVTPTFEEYDRLSAGLPEHLKSAAYRFFDHRGVQMILRPDITTQIARVAGTRLRKQNGPLRFYYSGDVYRAAQLEIGQNQQFHQIGVELLGVSGARGDQEILKLAENVLRTIGLKNYRIEQTNAGQIQRLPAKQRQALQRQDFVALGRLPRLSELLPVDLDYYTGLYFECFVPEMGYILGSGGRYDNLCAVFGRQRPAVGCAFNLDKLLLALAAQRG</sequence>
<dbReference type="GO" id="GO:0016757">
    <property type="term" value="F:glycosyltransferase activity"/>
    <property type="evidence" value="ECO:0007669"/>
    <property type="project" value="UniProtKB-KW"/>
</dbReference>
<dbReference type="PROSITE" id="PS50862">
    <property type="entry name" value="AA_TRNA_LIGASE_II"/>
    <property type="match status" value="1"/>
</dbReference>
<proteinExistence type="predicted"/>
<keyword evidence="2" id="KW-0328">Glycosyltransferase</keyword>
<evidence type="ECO:0000259" key="1">
    <source>
        <dbReference type="PROSITE" id="PS50862"/>
    </source>
</evidence>
<dbReference type="CDD" id="cd00773">
    <property type="entry name" value="HisRS-like_core"/>
    <property type="match status" value="1"/>
</dbReference>
<dbReference type="PANTHER" id="PTHR43707">
    <property type="entry name" value="HISTIDYL-TRNA SYNTHETASE"/>
    <property type="match status" value="1"/>
</dbReference>
<feature type="domain" description="Aminoacyl-transfer RNA synthetases class-II family profile" evidence="1">
    <location>
        <begin position="1"/>
        <end position="248"/>
    </location>
</feature>
<dbReference type="Gene3D" id="3.30.930.10">
    <property type="entry name" value="Bira Bifunctional Protein, Domain 2"/>
    <property type="match status" value="2"/>
</dbReference>
<protein>
    <submittedName>
        <fullName evidence="2">ATP phosphoribosyltransferase regulatory subunit HisZ</fullName>
    </submittedName>
</protein>
<dbReference type="EMBL" id="BGZN01000020">
    <property type="protein sequence ID" value="GBR73794.1"/>
    <property type="molecule type" value="Genomic_DNA"/>
</dbReference>
<dbReference type="GO" id="GO:0005737">
    <property type="term" value="C:cytoplasm"/>
    <property type="evidence" value="ECO:0007669"/>
    <property type="project" value="InterPro"/>
</dbReference>
<evidence type="ECO:0000313" key="2">
    <source>
        <dbReference type="EMBL" id="GBR73794.1"/>
    </source>
</evidence>
<evidence type="ECO:0000313" key="3">
    <source>
        <dbReference type="Proteomes" id="UP000269352"/>
    </source>
</evidence>
<name>A0A388TB88_TERA1</name>
<organism evidence="2 3">
    <name type="scientific">Termititenax aidoneus</name>
    <dbReference type="NCBI Taxonomy" id="2218524"/>
    <lineage>
        <taxon>Bacteria</taxon>
        <taxon>Bacillati</taxon>
        <taxon>Candidatus Margulisiibacteriota</taxon>
        <taxon>Candidatus Termititenacia</taxon>
        <taxon>Candidatus Termititenacales</taxon>
        <taxon>Candidatus Termititenacaceae</taxon>
        <taxon>Candidatus Termititenax</taxon>
    </lineage>
</organism>
<dbReference type="InterPro" id="IPR004516">
    <property type="entry name" value="HisRS/HisZ"/>
</dbReference>
<dbReference type="InterPro" id="IPR045864">
    <property type="entry name" value="aa-tRNA-synth_II/BPL/LPL"/>
</dbReference>
<gene>
    <name evidence="2" type="primary">hisZ</name>
    <name evidence="2" type="ORF">NO1_1086</name>
</gene>
<dbReference type="AlphaFoldDB" id="A0A388TB88"/>
<keyword evidence="2" id="KW-0808">Transferase</keyword>
<keyword evidence="3" id="KW-1185">Reference proteome</keyword>
<dbReference type="InterPro" id="IPR041715">
    <property type="entry name" value="HisRS-like_core"/>
</dbReference>
<dbReference type="Proteomes" id="UP000269352">
    <property type="component" value="Unassembled WGS sequence"/>
</dbReference>
<dbReference type="Pfam" id="PF13393">
    <property type="entry name" value="tRNA-synt_His"/>
    <property type="match status" value="2"/>
</dbReference>
<dbReference type="PANTHER" id="PTHR43707:SF1">
    <property type="entry name" value="HISTIDINE--TRNA LIGASE, MITOCHONDRIAL-RELATED"/>
    <property type="match status" value="1"/>
</dbReference>